<evidence type="ECO:0000256" key="1">
    <source>
        <dbReference type="SAM" id="SignalP"/>
    </source>
</evidence>
<name>A0A443VFN6_RAOPL</name>
<evidence type="ECO:0000313" key="2">
    <source>
        <dbReference type="EMBL" id="RWT16585.1"/>
    </source>
</evidence>
<dbReference type="EMBL" id="QKOX01000040">
    <property type="protein sequence ID" value="RWT16585.1"/>
    <property type="molecule type" value="Genomic_DNA"/>
</dbReference>
<evidence type="ECO:0000313" key="3">
    <source>
        <dbReference type="Proteomes" id="UP000288843"/>
    </source>
</evidence>
<keyword evidence="1" id="KW-0732">Signal</keyword>
<gene>
    <name evidence="2" type="ORF">DN603_26255</name>
</gene>
<feature type="chain" id="PRO_5019104737" evidence="1">
    <location>
        <begin position="19"/>
        <end position="355"/>
    </location>
</feature>
<comment type="caution">
    <text evidence="2">The sequence shown here is derived from an EMBL/GenBank/DDBJ whole genome shotgun (WGS) entry which is preliminary data.</text>
</comment>
<protein>
    <submittedName>
        <fullName evidence="2">Uncharacterized protein</fullName>
    </submittedName>
</protein>
<feature type="signal peptide" evidence="1">
    <location>
        <begin position="1"/>
        <end position="18"/>
    </location>
</feature>
<dbReference type="RefSeq" id="WP_128320225.1">
    <property type="nucleotide sequence ID" value="NZ_JAUBKS010000038.1"/>
</dbReference>
<reference evidence="2 3" key="1">
    <citation type="submission" date="2018-06" db="EMBL/GenBank/DDBJ databases">
        <title>Carbapenemase-producing Enterobacteriaceae present in wastewater treatment plant effluent and nearby surface waters in the US.</title>
        <authorList>
            <person name="Mathys D.A."/>
            <person name="Mollenkopf D.F."/>
            <person name="Feicht S.M."/>
            <person name="Adams R.J."/>
            <person name="Albers A.L."/>
            <person name="Stuever D.M."/>
            <person name="Daniels J.B."/>
            <person name="Wittum T.E."/>
        </authorList>
    </citation>
    <scope>NUCLEOTIDE SEQUENCE [LARGE SCALE GENOMIC DNA]</scope>
    <source>
        <strain evidence="2 3">GEO_47_Down_B</strain>
    </source>
</reference>
<dbReference type="Proteomes" id="UP000288843">
    <property type="component" value="Unassembled WGS sequence"/>
</dbReference>
<dbReference type="InterPro" id="IPR036501">
    <property type="entry name" value="Inhibitor_vert_lysozyme_sf"/>
</dbReference>
<dbReference type="Gene3D" id="3.40.1420.10">
    <property type="entry name" value="Inhibitor of vertebrate lysozyme"/>
    <property type="match status" value="1"/>
</dbReference>
<accession>A0A443VFN6</accession>
<organism evidence="2 3">
    <name type="scientific">Raoultella planticola</name>
    <name type="common">Klebsiella planticola</name>
    <dbReference type="NCBI Taxonomy" id="575"/>
    <lineage>
        <taxon>Bacteria</taxon>
        <taxon>Pseudomonadati</taxon>
        <taxon>Pseudomonadota</taxon>
        <taxon>Gammaproteobacteria</taxon>
        <taxon>Enterobacterales</taxon>
        <taxon>Enterobacteriaceae</taxon>
        <taxon>Klebsiella/Raoultella group</taxon>
        <taxon>Raoultella</taxon>
    </lineage>
</organism>
<proteinExistence type="predicted"/>
<sequence length="355" mass="38607">MKILLIVLTLCLSFSVKATPMEAAASCTDNCPYPSELYKSDKAFADALAGNLRAIGIKDAFTRTGALNGTESPVSSYKYKGDTVITGSICASDCFTHFNFIYNVVTKTAASVYIEGDKATLMGKPPEDVTNFLLKDENIATTTIAPLAPKGTSESGENSAKTIWELKDKNGQLLGDVCAGKPGTCAIVMNTANLVAVVNHKSLNGCAMGDFYVVSRPEQFWSQYDTGTCNRDAYFAEGTMNNGQYRTIDVRLNGELVKSFPIEYWSLAKSFSGSNRPKWKEKEYGRGSIYQTNEESMEKPTYTPEELEKMAAAEKMGGRGFSGTSNDINQAVNDAGGIMNYIKKTTGTDKKQTQK</sequence>
<dbReference type="AlphaFoldDB" id="A0A443VFN6"/>